<name>A0ABT2W4I7_9FLAO</name>
<dbReference type="SUPFAM" id="SSF50998">
    <property type="entry name" value="Quinoprotein alcohol dehydrogenase-like"/>
    <property type="match status" value="1"/>
</dbReference>
<protein>
    <submittedName>
        <fullName evidence="1">Uncharacterized protein</fullName>
    </submittedName>
</protein>
<comment type="caution">
    <text evidence="1">The sequence shown here is derived from an EMBL/GenBank/DDBJ whole genome shotgun (WGS) entry which is preliminary data.</text>
</comment>
<reference evidence="2" key="1">
    <citation type="submission" date="2023-07" db="EMBL/GenBank/DDBJ databases">
        <title>Chryseobacterium sp. strain PBS4-4 Genome sequencing and assembly.</title>
        <authorList>
            <person name="Jung Y."/>
        </authorList>
    </citation>
    <scope>NUCLEOTIDE SEQUENCE [LARGE SCALE GENOMIC DNA]</scope>
    <source>
        <strain evidence="2">PBS4-4</strain>
    </source>
</reference>
<evidence type="ECO:0000313" key="2">
    <source>
        <dbReference type="Proteomes" id="UP001208649"/>
    </source>
</evidence>
<dbReference type="RefSeq" id="WP_263002297.1">
    <property type="nucleotide sequence ID" value="NZ_JAOTEM010000001.1"/>
</dbReference>
<keyword evidence="2" id="KW-1185">Reference proteome</keyword>
<dbReference type="EMBL" id="JAOTEM010000001">
    <property type="protein sequence ID" value="MCU7616874.1"/>
    <property type="molecule type" value="Genomic_DNA"/>
</dbReference>
<proteinExistence type="predicted"/>
<evidence type="ECO:0000313" key="1">
    <source>
        <dbReference type="EMBL" id="MCU7616874.1"/>
    </source>
</evidence>
<accession>A0ABT2W4I7</accession>
<dbReference type="Proteomes" id="UP001208649">
    <property type="component" value="Unassembled WGS sequence"/>
</dbReference>
<organism evidence="1 2">
    <name type="scientific">Chryseobacterium edaphi</name>
    <dbReference type="NCBI Taxonomy" id="2976532"/>
    <lineage>
        <taxon>Bacteria</taxon>
        <taxon>Pseudomonadati</taxon>
        <taxon>Bacteroidota</taxon>
        <taxon>Flavobacteriia</taxon>
        <taxon>Flavobacteriales</taxon>
        <taxon>Weeksellaceae</taxon>
        <taxon>Chryseobacterium group</taxon>
        <taxon>Chryseobacterium</taxon>
    </lineage>
</organism>
<gene>
    <name evidence="1" type="ORF">NZ698_06670</name>
</gene>
<sequence>MKNYTTEKYKISIYSDTTFSEGSADNIHQYDFAYLDESEYHPTTVFGIKIFNENRLIKSAAIGSAGGSTGIHETSTIIEPDRIIICCSDTVFCLSIPELSLLWQTKADQATCFEIFKCKDDYIIHGELEISRLDKNGKIVWQQAGKDVFTTLDSYDTFVITDEYILATDWENRKYKFDFNGQIIL</sequence>
<dbReference type="InterPro" id="IPR011047">
    <property type="entry name" value="Quinoprotein_ADH-like_sf"/>
</dbReference>